<comment type="caution">
    <text evidence="2">The sequence shown here is derived from an EMBL/GenBank/DDBJ whole genome shotgun (WGS) entry which is preliminary data.</text>
</comment>
<evidence type="ECO:0000313" key="3">
    <source>
        <dbReference type="Proteomes" id="UP001595956"/>
    </source>
</evidence>
<dbReference type="CDD" id="cd07043">
    <property type="entry name" value="STAS_anti-anti-sigma_factors"/>
    <property type="match status" value="1"/>
</dbReference>
<protein>
    <submittedName>
        <fullName evidence="2">STAS domain-containing protein</fullName>
    </submittedName>
</protein>
<dbReference type="PROSITE" id="PS50801">
    <property type="entry name" value="STAS"/>
    <property type="match status" value="1"/>
</dbReference>
<dbReference type="SUPFAM" id="SSF52091">
    <property type="entry name" value="SpoIIaa-like"/>
    <property type="match status" value="1"/>
</dbReference>
<proteinExistence type="predicted"/>
<organism evidence="2 3">
    <name type="scientific">Nocardioides caricicola</name>
    <dbReference type="NCBI Taxonomy" id="634770"/>
    <lineage>
        <taxon>Bacteria</taxon>
        <taxon>Bacillati</taxon>
        <taxon>Actinomycetota</taxon>
        <taxon>Actinomycetes</taxon>
        <taxon>Propionibacteriales</taxon>
        <taxon>Nocardioidaceae</taxon>
        <taxon>Nocardioides</taxon>
    </lineage>
</organism>
<dbReference type="InterPro" id="IPR036513">
    <property type="entry name" value="STAS_dom_sf"/>
</dbReference>
<dbReference type="PANTHER" id="PTHR33495">
    <property type="entry name" value="ANTI-SIGMA FACTOR ANTAGONIST TM_1081-RELATED-RELATED"/>
    <property type="match status" value="1"/>
</dbReference>
<dbReference type="Pfam" id="PF13466">
    <property type="entry name" value="STAS_2"/>
    <property type="match status" value="1"/>
</dbReference>
<evidence type="ECO:0000313" key="2">
    <source>
        <dbReference type="EMBL" id="MFC5495817.1"/>
    </source>
</evidence>
<evidence type="ECO:0000259" key="1">
    <source>
        <dbReference type="PROSITE" id="PS50801"/>
    </source>
</evidence>
<dbReference type="Gene3D" id="3.30.750.24">
    <property type="entry name" value="STAS domain"/>
    <property type="match status" value="1"/>
</dbReference>
<dbReference type="RefSeq" id="WP_345182419.1">
    <property type="nucleotide sequence ID" value="NZ_BAABFQ010000010.1"/>
</dbReference>
<dbReference type="Proteomes" id="UP001595956">
    <property type="component" value="Unassembled WGS sequence"/>
</dbReference>
<sequence>MDHVTGNAVVCTAPPFALVLVSGELDLSTAPMLATRFHEAAAAGCRSFRVDLGAVRFCDVSTARVLAQVDRSMRLTGGSLRIVAASACVRRVLRLVGQTHLIEGEERVLTPQPA</sequence>
<dbReference type="PANTHER" id="PTHR33495:SF2">
    <property type="entry name" value="ANTI-SIGMA FACTOR ANTAGONIST TM_1081-RELATED"/>
    <property type="match status" value="1"/>
</dbReference>
<keyword evidence="3" id="KW-1185">Reference proteome</keyword>
<feature type="domain" description="STAS" evidence="1">
    <location>
        <begin position="6"/>
        <end position="114"/>
    </location>
</feature>
<accession>A0ABW0N9L7</accession>
<dbReference type="InterPro" id="IPR002645">
    <property type="entry name" value="STAS_dom"/>
</dbReference>
<name>A0ABW0N9L7_9ACTN</name>
<gene>
    <name evidence="2" type="ORF">ACFPKY_22110</name>
</gene>
<reference evidence="3" key="1">
    <citation type="journal article" date="2019" name="Int. J. Syst. Evol. Microbiol.">
        <title>The Global Catalogue of Microorganisms (GCM) 10K type strain sequencing project: providing services to taxonomists for standard genome sequencing and annotation.</title>
        <authorList>
            <consortium name="The Broad Institute Genomics Platform"/>
            <consortium name="The Broad Institute Genome Sequencing Center for Infectious Disease"/>
            <person name="Wu L."/>
            <person name="Ma J."/>
        </authorList>
    </citation>
    <scope>NUCLEOTIDE SEQUENCE [LARGE SCALE GENOMIC DNA]</scope>
    <source>
        <strain evidence="3">KACC 13778</strain>
    </source>
</reference>
<dbReference type="EMBL" id="JBHSMD010000011">
    <property type="protein sequence ID" value="MFC5495817.1"/>
    <property type="molecule type" value="Genomic_DNA"/>
</dbReference>
<dbReference type="InterPro" id="IPR058548">
    <property type="entry name" value="MlaB-like_STAS"/>
</dbReference>